<evidence type="ECO:0000313" key="3">
    <source>
        <dbReference type="EMBL" id="KAJ8443198.1"/>
    </source>
</evidence>
<evidence type="ECO:0000313" key="2">
    <source>
        <dbReference type="EMBL" id="KAJ8422910.1"/>
    </source>
</evidence>
<dbReference type="Proteomes" id="UP001153076">
    <property type="component" value="Unassembled WGS sequence"/>
</dbReference>
<dbReference type="EMBL" id="JAKOGI010000125">
    <property type="protein sequence ID" value="KAJ8443198.1"/>
    <property type="molecule type" value="Genomic_DNA"/>
</dbReference>
<comment type="caution">
    <text evidence="3">The sequence shown here is derived from an EMBL/GenBank/DDBJ whole genome shotgun (WGS) entry which is preliminary data.</text>
</comment>
<dbReference type="GO" id="GO:0004523">
    <property type="term" value="F:RNA-DNA hybrid ribonuclease activity"/>
    <property type="evidence" value="ECO:0007669"/>
    <property type="project" value="InterPro"/>
</dbReference>
<dbReference type="EMBL" id="JAKOGI010002109">
    <property type="protein sequence ID" value="KAJ8422910.1"/>
    <property type="molecule type" value="Genomic_DNA"/>
</dbReference>
<dbReference type="GO" id="GO:0003676">
    <property type="term" value="F:nucleic acid binding"/>
    <property type="evidence" value="ECO:0007669"/>
    <property type="project" value="InterPro"/>
</dbReference>
<dbReference type="InterPro" id="IPR052929">
    <property type="entry name" value="RNase_H-like_EbsB-rel"/>
</dbReference>
<organism evidence="3 4">
    <name type="scientific">Carnegiea gigantea</name>
    <dbReference type="NCBI Taxonomy" id="171969"/>
    <lineage>
        <taxon>Eukaryota</taxon>
        <taxon>Viridiplantae</taxon>
        <taxon>Streptophyta</taxon>
        <taxon>Embryophyta</taxon>
        <taxon>Tracheophyta</taxon>
        <taxon>Spermatophyta</taxon>
        <taxon>Magnoliopsida</taxon>
        <taxon>eudicotyledons</taxon>
        <taxon>Gunneridae</taxon>
        <taxon>Pentapetalae</taxon>
        <taxon>Caryophyllales</taxon>
        <taxon>Cactineae</taxon>
        <taxon>Cactaceae</taxon>
        <taxon>Cactoideae</taxon>
        <taxon>Echinocereeae</taxon>
        <taxon>Carnegiea</taxon>
    </lineage>
</organism>
<name>A0A9Q1KH08_9CARY</name>
<protein>
    <recommendedName>
        <fullName evidence="1">RNase H type-1 domain-containing protein</fullName>
    </recommendedName>
</protein>
<dbReference type="PANTHER" id="PTHR47074">
    <property type="entry name" value="BNAC02G40300D PROTEIN"/>
    <property type="match status" value="1"/>
</dbReference>
<evidence type="ECO:0000259" key="1">
    <source>
        <dbReference type="Pfam" id="PF13456"/>
    </source>
</evidence>
<gene>
    <name evidence="3" type="ORF">Cgig2_005749</name>
    <name evidence="2" type="ORF">Cgig2_016483</name>
</gene>
<sequence>MNCVICGFDCESGTHILLHCPLTKWIWEGTSFKMALANPVSHRERLCGGGNRCARGGGSGTICGHHLGPPPIGILKLNFDGGKVGEDSWGGGFLIRSFDGDVVMANTQQGTNFAGPTIEETRAYLSGLQSAHDQGFLSLVVEGDCVPLIQKL</sequence>
<dbReference type="OrthoDB" id="1906820at2759"/>
<evidence type="ECO:0000313" key="4">
    <source>
        <dbReference type="Proteomes" id="UP001153076"/>
    </source>
</evidence>
<dbReference type="Pfam" id="PF13456">
    <property type="entry name" value="RVT_3"/>
    <property type="match status" value="1"/>
</dbReference>
<dbReference type="InterPro" id="IPR002156">
    <property type="entry name" value="RNaseH_domain"/>
</dbReference>
<dbReference type="PANTHER" id="PTHR47074:SF11">
    <property type="entry name" value="REVERSE TRANSCRIPTASE-LIKE PROTEIN"/>
    <property type="match status" value="1"/>
</dbReference>
<proteinExistence type="predicted"/>
<keyword evidence="4" id="KW-1185">Reference proteome</keyword>
<feature type="domain" description="RNase H type-1" evidence="1">
    <location>
        <begin position="78"/>
        <end position="151"/>
    </location>
</feature>
<reference evidence="3" key="1">
    <citation type="submission" date="2022-04" db="EMBL/GenBank/DDBJ databases">
        <title>Carnegiea gigantea Genome sequencing and assembly v2.</title>
        <authorList>
            <person name="Copetti D."/>
            <person name="Sanderson M.J."/>
            <person name="Burquez A."/>
            <person name="Wojciechowski M.F."/>
        </authorList>
    </citation>
    <scope>NUCLEOTIDE SEQUENCE</scope>
    <source>
        <strain evidence="3">SGP5-SGP5p</strain>
        <tissue evidence="3">Aerial part</tissue>
    </source>
</reference>
<dbReference type="AlphaFoldDB" id="A0A9Q1KH08"/>
<accession>A0A9Q1KH08</accession>